<dbReference type="OMA" id="DVCKAYK"/>
<dbReference type="PANTHER" id="PTHR24078:SF522">
    <property type="entry name" value="DNAJ CHAPERONE C-TERMINAL DOMAIN-CONTAINING PROTEIN"/>
    <property type="match status" value="1"/>
</dbReference>
<feature type="compositionally biased region" description="Low complexity" evidence="2">
    <location>
        <begin position="113"/>
        <end position="124"/>
    </location>
</feature>
<evidence type="ECO:0000259" key="3">
    <source>
        <dbReference type="PROSITE" id="PS50076"/>
    </source>
</evidence>
<dbReference type="PROSITE" id="PS50076">
    <property type="entry name" value="DNAJ_2"/>
    <property type="match status" value="1"/>
</dbReference>
<dbReference type="Pfam" id="PF00226">
    <property type="entry name" value="DnaJ"/>
    <property type="match status" value="1"/>
</dbReference>
<keyword evidence="5" id="KW-1185">Reference proteome</keyword>
<dbReference type="CDD" id="cd06257">
    <property type="entry name" value="DnaJ"/>
    <property type="match status" value="1"/>
</dbReference>
<dbReference type="Gramene" id="RZC54417">
    <property type="protein sequence ID" value="RZC54417"/>
    <property type="gene ID" value="C5167_013276"/>
</dbReference>
<dbReference type="Gene3D" id="2.60.260.20">
    <property type="entry name" value="Urease metallochaperone UreE, N-terminal domain"/>
    <property type="match status" value="2"/>
</dbReference>
<evidence type="ECO:0000256" key="2">
    <source>
        <dbReference type="SAM" id="MobiDB-lite"/>
    </source>
</evidence>
<dbReference type="InterPro" id="IPR036869">
    <property type="entry name" value="J_dom_sf"/>
</dbReference>
<dbReference type="FunFam" id="2.60.260.20:FF:000006">
    <property type="entry name" value="DnaJ subfamily B member 13"/>
    <property type="match status" value="1"/>
</dbReference>
<dbReference type="Proteomes" id="UP000316621">
    <property type="component" value="Chromosome 3"/>
</dbReference>
<dbReference type="FunFam" id="2.60.260.20:FF:000015">
    <property type="entry name" value="Heat shock protein 40"/>
    <property type="match status" value="1"/>
</dbReference>
<gene>
    <name evidence="4" type="ORF">C5167_013276</name>
</gene>
<accession>A0A4Y7J0S4</accession>
<dbReference type="EMBL" id="CM010717">
    <property type="protein sequence ID" value="RZC54417.1"/>
    <property type="molecule type" value="Genomic_DNA"/>
</dbReference>
<name>A0A4Y7J0S4_PAPSO</name>
<organism evidence="4 5">
    <name type="scientific">Papaver somniferum</name>
    <name type="common">Opium poppy</name>
    <dbReference type="NCBI Taxonomy" id="3469"/>
    <lineage>
        <taxon>Eukaryota</taxon>
        <taxon>Viridiplantae</taxon>
        <taxon>Streptophyta</taxon>
        <taxon>Embryophyta</taxon>
        <taxon>Tracheophyta</taxon>
        <taxon>Spermatophyta</taxon>
        <taxon>Magnoliopsida</taxon>
        <taxon>Ranunculales</taxon>
        <taxon>Papaveraceae</taxon>
        <taxon>Papaveroideae</taxon>
        <taxon>Papaver</taxon>
    </lineage>
</organism>
<dbReference type="SMART" id="SM00271">
    <property type="entry name" value="DnaJ"/>
    <property type="match status" value="1"/>
</dbReference>
<dbReference type="GO" id="GO:0051087">
    <property type="term" value="F:protein-folding chaperone binding"/>
    <property type="evidence" value="ECO:0007669"/>
    <property type="project" value="TreeGrafter"/>
</dbReference>
<reference evidence="4 5" key="1">
    <citation type="journal article" date="2018" name="Science">
        <title>The opium poppy genome and morphinan production.</title>
        <authorList>
            <person name="Guo L."/>
            <person name="Winzer T."/>
            <person name="Yang X."/>
            <person name="Li Y."/>
            <person name="Ning Z."/>
            <person name="He Z."/>
            <person name="Teodor R."/>
            <person name="Lu Y."/>
            <person name="Bowser T.A."/>
            <person name="Graham I.A."/>
            <person name="Ye K."/>
        </authorList>
    </citation>
    <scope>NUCLEOTIDE SEQUENCE [LARGE SCALE GENOMIC DNA]</scope>
    <source>
        <strain evidence="5">cv. HN1</strain>
        <tissue evidence="4">Leaves</tissue>
    </source>
</reference>
<proteinExistence type="predicted"/>
<dbReference type="SUPFAM" id="SSF49493">
    <property type="entry name" value="HSP40/DnaJ peptide-binding domain"/>
    <property type="match status" value="2"/>
</dbReference>
<dbReference type="InterPro" id="IPR001623">
    <property type="entry name" value="DnaJ_domain"/>
</dbReference>
<dbReference type="GO" id="GO:0051082">
    <property type="term" value="F:unfolded protein binding"/>
    <property type="evidence" value="ECO:0007669"/>
    <property type="project" value="InterPro"/>
</dbReference>
<dbReference type="InterPro" id="IPR008971">
    <property type="entry name" value="HSP40/DnaJ_pept-bd"/>
</dbReference>
<evidence type="ECO:0000256" key="1">
    <source>
        <dbReference type="ARBA" id="ARBA00023186"/>
    </source>
</evidence>
<dbReference type="Pfam" id="PF01556">
    <property type="entry name" value="DnaJ_C"/>
    <property type="match status" value="1"/>
</dbReference>
<dbReference type="OrthoDB" id="550424at2759"/>
<evidence type="ECO:0000313" key="5">
    <source>
        <dbReference type="Proteomes" id="UP000316621"/>
    </source>
</evidence>
<keyword evidence="1" id="KW-0143">Chaperone</keyword>
<feature type="region of interest" description="Disordered" evidence="2">
    <location>
        <begin position="77"/>
        <end position="176"/>
    </location>
</feature>
<feature type="compositionally biased region" description="Low complexity" evidence="2">
    <location>
        <begin position="136"/>
        <end position="171"/>
    </location>
</feature>
<dbReference type="AlphaFoldDB" id="A0A4Y7J0S4"/>
<dbReference type="Gene3D" id="1.10.287.110">
    <property type="entry name" value="DnaJ domain"/>
    <property type="match status" value="1"/>
</dbReference>
<dbReference type="CDD" id="cd10747">
    <property type="entry name" value="DnaJ_C"/>
    <property type="match status" value="1"/>
</dbReference>
<dbReference type="PRINTS" id="PR00625">
    <property type="entry name" value="JDOMAIN"/>
</dbReference>
<dbReference type="GO" id="GO:0006457">
    <property type="term" value="P:protein folding"/>
    <property type="evidence" value="ECO:0007669"/>
    <property type="project" value="InterPro"/>
</dbReference>
<feature type="domain" description="J" evidence="3">
    <location>
        <begin position="11"/>
        <end position="83"/>
    </location>
</feature>
<dbReference type="InterPro" id="IPR051339">
    <property type="entry name" value="DnaJ_subfamily_B"/>
</dbReference>
<dbReference type="PANTHER" id="PTHR24078">
    <property type="entry name" value="DNAJ HOMOLOG SUBFAMILY C MEMBER"/>
    <property type="match status" value="1"/>
</dbReference>
<protein>
    <recommendedName>
        <fullName evidence="3">J domain-containing protein</fullName>
    </recommendedName>
</protein>
<dbReference type="SUPFAM" id="SSF46565">
    <property type="entry name" value="Chaperone J-domain"/>
    <property type="match status" value="1"/>
</dbReference>
<evidence type="ECO:0000313" key="4">
    <source>
        <dbReference type="EMBL" id="RZC54417.1"/>
    </source>
</evidence>
<dbReference type="GO" id="GO:0005829">
    <property type="term" value="C:cytosol"/>
    <property type="evidence" value="ECO:0007669"/>
    <property type="project" value="TreeGrafter"/>
</dbReference>
<sequence length="375" mass="41867">MADQHNSASTDFHNILGLAKGSSIKDVCKAYKSLVMRWHPDKHSSSHKVEAESKYKTINEAYEAIKDKKLVDENINGVHDSDSIRGGSVRSRSRREDPTTPKGSFFRHIRADSNGGSPTSLSKSSSRRSHTPQPCRPKSLLKSLSRRSTTPTPSSNRPDSLSKSMSRRSASTTPIMFSCSSERAKLPPVEKTLECTLEELCHGCVKKIEVTRDVLTDNGVMVQEEEVLRIKVKPGWKKGTKITFDGMGNEKPGTLTADIIFVIDEKRHPVFKREGDDLILKMEISLVKALTGCTLPIPLLGGEKMSISFTDVIIFPGYEKIIQGQGMPTTKDPTRRGDLRIKFHIIFPTDLTQEQRSDIFNLLNESSRVFTTCFD</sequence>
<dbReference type="STRING" id="3469.A0A4Y7J0S4"/>
<dbReference type="InterPro" id="IPR002939">
    <property type="entry name" value="DnaJ_C"/>
</dbReference>